<evidence type="ECO:0000256" key="5">
    <source>
        <dbReference type="ARBA" id="ARBA00038306"/>
    </source>
</evidence>
<reference evidence="8 9" key="1">
    <citation type="submission" date="2016-11" db="EMBL/GenBank/DDBJ databases">
        <authorList>
            <person name="Jaros S."/>
            <person name="Januszkiewicz K."/>
            <person name="Wedrychowicz H."/>
        </authorList>
    </citation>
    <scope>NUCLEOTIDE SEQUENCE [LARGE SCALE GENOMIC DNA]</scope>
    <source>
        <strain evidence="8 9">GAS138</strain>
    </source>
</reference>
<dbReference type="InterPro" id="IPR027385">
    <property type="entry name" value="Beta-barrel_OMP"/>
</dbReference>
<dbReference type="PANTHER" id="PTHR34001:SF3">
    <property type="entry name" value="BLL7405 PROTEIN"/>
    <property type="match status" value="1"/>
</dbReference>
<comment type="similarity">
    <text evidence="5">Belongs to the Omp25/RopB family.</text>
</comment>
<evidence type="ECO:0000256" key="1">
    <source>
        <dbReference type="ARBA" id="ARBA00004442"/>
    </source>
</evidence>
<keyword evidence="4" id="KW-0998">Cell outer membrane</keyword>
<evidence type="ECO:0000259" key="7">
    <source>
        <dbReference type="Pfam" id="PF13505"/>
    </source>
</evidence>
<dbReference type="InterPro" id="IPR051692">
    <property type="entry name" value="OMP-like"/>
</dbReference>
<feature type="signal peptide" evidence="6">
    <location>
        <begin position="1"/>
        <end position="25"/>
    </location>
</feature>
<protein>
    <submittedName>
        <fullName evidence="8">Outer membrane immunogenic protein</fullName>
    </submittedName>
</protein>
<evidence type="ECO:0000256" key="3">
    <source>
        <dbReference type="ARBA" id="ARBA00023136"/>
    </source>
</evidence>
<dbReference type="Pfam" id="PF13505">
    <property type="entry name" value="OMP_b-brl"/>
    <property type="match status" value="1"/>
</dbReference>
<dbReference type="Proteomes" id="UP000189796">
    <property type="component" value="Chromosome I"/>
</dbReference>
<comment type="subcellular location">
    <subcellularLocation>
        <location evidence="1">Cell outer membrane</location>
    </subcellularLocation>
</comment>
<evidence type="ECO:0000256" key="2">
    <source>
        <dbReference type="ARBA" id="ARBA00022729"/>
    </source>
</evidence>
<organism evidence="8 9">
    <name type="scientific">Bradyrhizobium erythrophlei</name>
    <dbReference type="NCBI Taxonomy" id="1437360"/>
    <lineage>
        <taxon>Bacteria</taxon>
        <taxon>Pseudomonadati</taxon>
        <taxon>Pseudomonadota</taxon>
        <taxon>Alphaproteobacteria</taxon>
        <taxon>Hyphomicrobiales</taxon>
        <taxon>Nitrobacteraceae</taxon>
        <taxon>Bradyrhizobium</taxon>
    </lineage>
</organism>
<name>A0A1M5RRU0_9BRAD</name>
<keyword evidence="3" id="KW-0472">Membrane</keyword>
<dbReference type="EMBL" id="LT670817">
    <property type="protein sequence ID" value="SHH28828.1"/>
    <property type="molecule type" value="Genomic_DNA"/>
</dbReference>
<proteinExistence type="inferred from homology"/>
<evidence type="ECO:0000256" key="6">
    <source>
        <dbReference type="SAM" id="SignalP"/>
    </source>
</evidence>
<keyword evidence="2 6" id="KW-0732">Signal</keyword>
<gene>
    <name evidence="8" type="ORF">SAMN05443248_4331</name>
</gene>
<accession>A0A1M5RRU0</accession>
<feature type="chain" id="PRO_5013087444" evidence="6">
    <location>
        <begin position="26"/>
        <end position="274"/>
    </location>
</feature>
<dbReference type="AlphaFoldDB" id="A0A1M5RRU0"/>
<feature type="domain" description="Outer membrane protein beta-barrel" evidence="7">
    <location>
        <begin position="34"/>
        <end position="273"/>
    </location>
</feature>
<evidence type="ECO:0000313" key="8">
    <source>
        <dbReference type="EMBL" id="SHH28828.1"/>
    </source>
</evidence>
<evidence type="ECO:0000256" key="4">
    <source>
        <dbReference type="ARBA" id="ARBA00023237"/>
    </source>
</evidence>
<sequence>MRNSNLIALAAAAVGAIFGVGAASAADLPSGSYTKAPAYSEPSYNWSGFYTGVHGGYGWGQSPTSVTPDPTDAGFIVDPGVGTFAPIPDTSRISGGFGGAQIGYNFQQSAYLVGIEADASYAGWRSSGSATGPFFIGGIFNTAVSTKFNWFGTVRGRLGLLATPGVLLYATGGLAYGDVTTSVTGSNLGAGSCNGSFVYCFSGTTGGVSVGWAAGAGIEYAFAPAWSIKGEYLHIDLGSRSIVLADRFAGGGFEAVQNSFRADTVQVGINYHFH</sequence>
<dbReference type="GO" id="GO:0009279">
    <property type="term" value="C:cell outer membrane"/>
    <property type="evidence" value="ECO:0007669"/>
    <property type="project" value="UniProtKB-SubCell"/>
</dbReference>
<dbReference type="Gene3D" id="2.40.160.20">
    <property type="match status" value="1"/>
</dbReference>
<dbReference type="SUPFAM" id="SSF56925">
    <property type="entry name" value="OMPA-like"/>
    <property type="match status" value="1"/>
</dbReference>
<evidence type="ECO:0000313" key="9">
    <source>
        <dbReference type="Proteomes" id="UP000189796"/>
    </source>
</evidence>
<dbReference type="InterPro" id="IPR011250">
    <property type="entry name" value="OMP/PagP_B-barrel"/>
</dbReference>
<dbReference type="PANTHER" id="PTHR34001">
    <property type="entry name" value="BLL7405 PROTEIN"/>
    <property type="match status" value="1"/>
</dbReference>